<evidence type="ECO:0000256" key="3">
    <source>
        <dbReference type="ARBA" id="ARBA00023239"/>
    </source>
</evidence>
<dbReference type="InterPro" id="IPR005000">
    <property type="entry name" value="Aldolase/citrate-lyase_domain"/>
</dbReference>
<sequence length="283" mass="31694">MALTLMYITNNPVTAKIAQEAGVDRIWVDMEYIGKNERQGGMDTVQNHHTIDDIKKLRPIVTKSELMVRVNPLHEATSEYCSSKDEINDAINAGADILMLPMFKTAKDVEKFIKYVGGRTKVQLLLETAEAVENIDEILNVPGIDEIHIGLNDLHLAYHKTFMFELLCDNTVSKLCKKIGNKGIKYGFGGIARVGLGLLPAEYIITEHYHLGSTAAILSRGFCDANIVSNPLEIEKTFIEGVKKIRAKELEVAEYTEEQYKQNLEAIRKKVAVIVEEKTRSKG</sequence>
<evidence type="ECO:0000256" key="1">
    <source>
        <dbReference type="ARBA" id="ARBA00005568"/>
    </source>
</evidence>
<dbReference type="GO" id="GO:0016832">
    <property type="term" value="F:aldehyde-lyase activity"/>
    <property type="evidence" value="ECO:0007669"/>
    <property type="project" value="TreeGrafter"/>
</dbReference>
<reference evidence="6 7" key="1">
    <citation type="submission" date="2018-08" db="EMBL/GenBank/DDBJ databases">
        <title>A genome reference for cultivated species of the human gut microbiota.</title>
        <authorList>
            <person name="Zou Y."/>
            <person name="Xue W."/>
            <person name="Luo G."/>
        </authorList>
    </citation>
    <scope>NUCLEOTIDE SEQUENCE [LARGE SCALE GENOMIC DNA]</scope>
    <source>
        <strain evidence="6 7">OM02-6</strain>
    </source>
</reference>
<dbReference type="Gene3D" id="3.20.20.60">
    <property type="entry name" value="Phosphoenolpyruvate-binding domains"/>
    <property type="match status" value="2"/>
</dbReference>
<dbReference type="Pfam" id="PF03328">
    <property type="entry name" value="HpcH_HpaI"/>
    <property type="match status" value="1"/>
</dbReference>
<proteinExistence type="inferred from homology"/>
<dbReference type="Proteomes" id="UP000261087">
    <property type="component" value="Unassembled WGS sequence"/>
</dbReference>
<evidence type="ECO:0000259" key="5">
    <source>
        <dbReference type="Pfam" id="PF03328"/>
    </source>
</evidence>
<keyword evidence="2" id="KW-0479">Metal-binding</keyword>
<feature type="domain" description="HpcH/HpaI aldolase/citrate lyase" evidence="5">
    <location>
        <begin position="9"/>
        <end position="155"/>
    </location>
</feature>
<dbReference type="GO" id="GO:0005737">
    <property type="term" value="C:cytoplasm"/>
    <property type="evidence" value="ECO:0007669"/>
    <property type="project" value="TreeGrafter"/>
</dbReference>
<gene>
    <name evidence="6" type="ORF">DXB31_07205</name>
</gene>
<dbReference type="PANTHER" id="PTHR30502">
    <property type="entry name" value="2-KETO-3-DEOXY-L-RHAMNONATE ALDOLASE"/>
    <property type="match status" value="1"/>
</dbReference>
<organism evidence="6 7">
    <name type="scientific">Thomasclavelia spiroformis</name>
    <dbReference type="NCBI Taxonomy" id="29348"/>
    <lineage>
        <taxon>Bacteria</taxon>
        <taxon>Bacillati</taxon>
        <taxon>Bacillota</taxon>
        <taxon>Erysipelotrichia</taxon>
        <taxon>Erysipelotrichales</taxon>
        <taxon>Coprobacillaceae</taxon>
        <taxon>Thomasclavelia</taxon>
    </lineage>
</organism>
<comment type="caution">
    <text evidence="6">The sequence shown here is derived from an EMBL/GenBank/DDBJ whole genome shotgun (WGS) entry which is preliminary data.</text>
</comment>
<dbReference type="RefSeq" id="WP_117605020.1">
    <property type="nucleotide sequence ID" value="NZ_CAXVJN010000043.1"/>
</dbReference>
<dbReference type="EMBL" id="QSVF01000015">
    <property type="protein sequence ID" value="RGO09347.1"/>
    <property type="molecule type" value="Genomic_DNA"/>
</dbReference>
<dbReference type="AlphaFoldDB" id="A0A3E5FPN3"/>
<evidence type="ECO:0000256" key="4">
    <source>
        <dbReference type="SAM" id="Coils"/>
    </source>
</evidence>
<evidence type="ECO:0000313" key="6">
    <source>
        <dbReference type="EMBL" id="RGO09347.1"/>
    </source>
</evidence>
<evidence type="ECO:0000256" key="2">
    <source>
        <dbReference type="ARBA" id="ARBA00022723"/>
    </source>
</evidence>
<feature type="coiled-coil region" evidence="4">
    <location>
        <begin position="250"/>
        <end position="277"/>
    </location>
</feature>
<keyword evidence="4" id="KW-0175">Coiled coil</keyword>
<protein>
    <submittedName>
        <fullName evidence="6">Aldolase</fullName>
    </submittedName>
</protein>
<dbReference type="InterPro" id="IPR050251">
    <property type="entry name" value="HpcH-HpaI_aldolase"/>
</dbReference>
<dbReference type="GO" id="GO:0046872">
    <property type="term" value="F:metal ion binding"/>
    <property type="evidence" value="ECO:0007669"/>
    <property type="project" value="UniProtKB-KW"/>
</dbReference>
<dbReference type="PANTHER" id="PTHR30502:SF0">
    <property type="entry name" value="PHOSPHOENOLPYRUVATE CARBOXYLASE FAMILY PROTEIN"/>
    <property type="match status" value="1"/>
</dbReference>
<evidence type="ECO:0000313" key="7">
    <source>
        <dbReference type="Proteomes" id="UP000261087"/>
    </source>
</evidence>
<dbReference type="InterPro" id="IPR015813">
    <property type="entry name" value="Pyrv/PenolPyrv_kinase-like_dom"/>
</dbReference>
<keyword evidence="3" id="KW-0456">Lyase</keyword>
<comment type="similarity">
    <text evidence="1">Belongs to the HpcH/HpaI aldolase family.</text>
</comment>
<accession>A0A3E5FPN3</accession>
<dbReference type="InterPro" id="IPR040442">
    <property type="entry name" value="Pyrv_kinase-like_dom_sf"/>
</dbReference>
<dbReference type="SUPFAM" id="SSF51621">
    <property type="entry name" value="Phosphoenolpyruvate/pyruvate domain"/>
    <property type="match status" value="1"/>
</dbReference>
<name>A0A3E5FPN3_9FIRM</name>